<keyword evidence="3" id="KW-1185">Reference proteome</keyword>
<name>A0A2T6C8E1_9BACL</name>
<dbReference type="InterPro" id="IPR013694">
    <property type="entry name" value="VIT"/>
</dbReference>
<dbReference type="SMART" id="SM00609">
    <property type="entry name" value="VIT"/>
    <property type="match status" value="1"/>
</dbReference>
<dbReference type="RefSeq" id="WP_108021654.1">
    <property type="nucleotide sequence ID" value="NZ_QBKR01000002.1"/>
</dbReference>
<dbReference type="PROSITE" id="PS51468">
    <property type="entry name" value="VIT"/>
    <property type="match status" value="1"/>
</dbReference>
<proteinExistence type="predicted"/>
<dbReference type="OrthoDB" id="9784383at2"/>
<dbReference type="Proteomes" id="UP000244240">
    <property type="component" value="Unassembled WGS sequence"/>
</dbReference>
<dbReference type="Pfam" id="PF08487">
    <property type="entry name" value="VIT"/>
    <property type="match status" value="1"/>
</dbReference>
<protein>
    <submittedName>
        <fullName evidence="2">Vault protein inter-alpha-trypsin-like protein</fullName>
    </submittedName>
</protein>
<sequence>MGIPHFLKGEWKLMERTETVCGLVDREGQRVPLKDVSIGGTVCGVFSQYQLTQRYQNDSEETMEALYTFPLPASASVTSFEVWVGERRLRSEIREKEEAHRVYEDAVQEGNSAFMLAQHRSNVFQVSVGQVFPGEEVTLTHSVFQEWEYEGEGIRISFPTLVAPRYIPGTPRGNRLGTGWADPTDRVPDADRITPPVGEVDYSVQLDLSIRGMAPLTSIQSPSHEIRVNMESEREARVSFARARVSLDRDIVLI</sequence>
<reference evidence="2 3" key="1">
    <citation type="submission" date="2018-04" db="EMBL/GenBank/DDBJ databases">
        <title>Genomic Encyclopedia of Archaeal and Bacterial Type Strains, Phase II (KMG-II): from individual species to whole genera.</title>
        <authorList>
            <person name="Goeker M."/>
        </authorList>
    </citation>
    <scope>NUCLEOTIDE SEQUENCE [LARGE SCALE GENOMIC DNA]</scope>
    <source>
        <strain evidence="2 3">DSM 45787</strain>
    </source>
</reference>
<gene>
    <name evidence="2" type="ORF">C8P63_10278</name>
</gene>
<dbReference type="AlphaFoldDB" id="A0A2T6C8E1"/>
<dbReference type="PANTHER" id="PTHR45737:SF6">
    <property type="entry name" value="VON WILLEBRAND FACTOR A DOMAIN-CONTAINING PROTEIN 5A"/>
    <property type="match status" value="1"/>
</dbReference>
<organism evidence="2 3">
    <name type="scientific">Melghirimyces profundicolus</name>
    <dbReference type="NCBI Taxonomy" id="1242148"/>
    <lineage>
        <taxon>Bacteria</taxon>
        <taxon>Bacillati</taxon>
        <taxon>Bacillota</taxon>
        <taxon>Bacilli</taxon>
        <taxon>Bacillales</taxon>
        <taxon>Thermoactinomycetaceae</taxon>
        <taxon>Melghirimyces</taxon>
    </lineage>
</organism>
<feature type="domain" description="VIT" evidence="1">
    <location>
        <begin position="17"/>
        <end position="145"/>
    </location>
</feature>
<accession>A0A2T6C8E1</accession>
<evidence type="ECO:0000313" key="3">
    <source>
        <dbReference type="Proteomes" id="UP000244240"/>
    </source>
</evidence>
<comment type="caution">
    <text evidence="2">The sequence shown here is derived from an EMBL/GenBank/DDBJ whole genome shotgun (WGS) entry which is preliminary data.</text>
</comment>
<evidence type="ECO:0000313" key="2">
    <source>
        <dbReference type="EMBL" id="PTX64584.1"/>
    </source>
</evidence>
<dbReference type="EMBL" id="QBKR01000002">
    <property type="protein sequence ID" value="PTX64584.1"/>
    <property type="molecule type" value="Genomic_DNA"/>
</dbReference>
<evidence type="ECO:0000259" key="1">
    <source>
        <dbReference type="PROSITE" id="PS51468"/>
    </source>
</evidence>
<dbReference type="PANTHER" id="PTHR45737">
    <property type="entry name" value="VON WILLEBRAND FACTOR A DOMAIN-CONTAINING PROTEIN 5A"/>
    <property type="match status" value="1"/>
</dbReference>